<gene>
    <name evidence="2" type="ORF">E2C01_013623</name>
</gene>
<dbReference type="AlphaFoldDB" id="A0A5B7DHT8"/>
<proteinExistence type="predicted"/>
<evidence type="ECO:0000313" key="3">
    <source>
        <dbReference type="Proteomes" id="UP000324222"/>
    </source>
</evidence>
<comment type="caution">
    <text evidence="2">The sequence shown here is derived from an EMBL/GenBank/DDBJ whole genome shotgun (WGS) entry which is preliminary data.</text>
</comment>
<evidence type="ECO:0000313" key="2">
    <source>
        <dbReference type="EMBL" id="MPC20669.1"/>
    </source>
</evidence>
<accession>A0A5B7DHT8</accession>
<dbReference type="Proteomes" id="UP000324222">
    <property type="component" value="Unassembled WGS sequence"/>
</dbReference>
<protein>
    <submittedName>
        <fullName evidence="2">Uncharacterized protein</fullName>
    </submittedName>
</protein>
<reference evidence="2 3" key="1">
    <citation type="submission" date="2019-05" db="EMBL/GenBank/DDBJ databases">
        <title>Another draft genome of Portunus trituberculatus and its Hox gene families provides insights of decapod evolution.</title>
        <authorList>
            <person name="Jeong J.-H."/>
            <person name="Song I."/>
            <person name="Kim S."/>
            <person name="Choi T."/>
            <person name="Kim D."/>
            <person name="Ryu S."/>
            <person name="Kim W."/>
        </authorList>
    </citation>
    <scope>NUCLEOTIDE SEQUENCE [LARGE SCALE GENOMIC DNA]</scope>
    <source>
        <tissue evidence="2">Muscle</tissue>
    </source>
</reference>
<feature type="region of interest" description="Disordered" evidence="1">
    <location>
        <begin position="42"/>
        <end position="67"/>
    </location>
</feature>
<name>A0A5B7DHT8_PORTR</name>
<organism evidence="2 3">
    <name type="scientific">Portunus trituberculatus</name>
    <name type="common">Swimming crab</name>
    <name type="synonym">Neptunus trituberculatus</name>
    <dbReference type="NCBI Taxonomy" id="210409"/>
    <lineage>
        <taxon>Eukaryota</taxon>
        <taxon>Metazoa</taxon>
        <taxon>Ecdysozoa</taxon>
        <taxon>Arthropoda</taxon>
        <taxon>Crustacea</taxon>
        <taxon>Multicrustacea</taxon>
        <taxon>Malacostraca</taxon>
        <taxon>Eumalacostraca</taxon>
        <taxon>Eucarida</taxon>
        <taxon>Decapoda</taxon>
        <taxon>Pleocyemata</taxon>
        <taxon>Brachyura</taxon>
        <taxon>Eubrachyura</taxon>
        <taxon>Portunoidea</taxon>
        <taxon>Portunidae</taxon>
        <taxon>Portuninae</taxon>
        <taxon>Portunus</taxon>
    </lineage>
</organism>
<keyword evidence="3" id="KW-1185">Reference proteome</keyword>
<evidence type="ECO:0000256" key="1">
    <source>
        <dbReference type="SAM" id="MobiDB-lite"/>
    </source>
</evidence>
<sequence length="132" mass="14044">MDPDLNRVRFLVSASTPFSFLVPGAIFQGRSWTERAWITQPTLPPEVAPPTHQVPPFFMTRPRPPPVTLTTGTAAHSPLAVPSVTFPPTSSACPALLSPSSLAFSSAALLPSPSPPPASFFSFFPPSSFPET</sequence>
<dbReference type="EMBL" id="VSRR010000898">
    <property type="protein sequence ID" value="MPC20669.1"/>
    <property type="molecule type" value="Genomic_DNA"/>
</dbReference>